<accession>A0A430FFX5</accession>
<dbReference type="SUPFAM" id="SSF47413">
    <property type="entry name" value="lambda repressor-like DNA-binding domains"/>
    <property type="match status" value="1"/>
</dbReference>
<dbReference type="OrthoDB" id="3510266at2"/>
<dbReference type="Proteomes" id="UP000287533">
    <property type="component" value="Unassembled WGS sequence"/>
</dbReference>
<evidence type="ECO:0000256" key="2">
    <source>
        <dbReference type="ARBA" id="ARBA00023125"/>
    </source>
</evidence>
<dbReference type="Gene3D" id="3.40.50.2300">
    <property type="match status" value="2"/>
</dbReference>
<dbReference type="InterPro" id="IPR028082">
    <property type="entry name" value="Peripla_BP_I"/>
</dbReference>
<gene>
    <name evidence="5" type="ORF">D2E25_1695</name>
</gene>
<dbReference type="PANTHER" id="PTHR30146:SF138">
    <property type="entry name" value="TRANSCRIPTIONAL REGULATORY PROTEIN"/>
    <property type="match status" value="1"/>
</dbReference>
<evidence type="ECO:0000313" key="6">
    <source>
        <dbReference type="Proteomes" id="UP000287533"/>
    </source>
</evidence>
<keyword evidence="1" id="KW-0805">Transcription regulation</keyword>
<dbReference type="CDD" id="cd01392">
    <property type="entry name" value="HTH_LacI"/>
    <property type="match status" value="1"/>
</dbReference>
<dbReference type="InterPro" id="IPR000843">
    <property type="entry name" value="HTH_LacI"/>
</dbReference>
<keyword evidence="6" id="KW-1185">Reference proteome</keyword>
<dbReference type="SUPFAM" id="SSF53822">
    <property type="entry name" value="Periplasmic binding protein-like I"/>
    <property type="match status" value="1"/>
</dbReference>
<protein>
    <submittedName>
        <fullName evidence="5">LacI family transcriptional regulator</fullName>
    </submittedName>
</protein>
<evidence type="ECO:0000256" key="1">
    <source>
        <dbReference type="ARBA" id="ARBA00023015"/>
    </source>
</evidence>
<dbReference type="Gene3D" id="1.10.260.40">
    <property type="entry name" value="lambda repressor-like DNA-binding domains"/>
    <property type="match status" value="1"/>
</dbReference>
<dbReference type="GO" id="GO:0003700">
    <property type="term" value="F:DNA-binding transcription factor activity"/>
    <property type="evidence" value="ECO:0007669"/>
    <property type="project" value="TreeGrafter"/>
</dbReference>
<dbReference type="AlphaFoldDB" id="A0A430FFX5"/>
<evidence type="ECO:0000313" key="5">
    <source>
        <dbReference type="EMBL" id="RSX51720.1"/>
    </source>
</evidence>
<sequence>MARTTIADVAQAAGVSVSTVSRALRGLDKVNPETRERIREQAERLHFSFSKSASSLASGKTMRVAVLLPNEINSWFNANVFEGIYEVLSGKGYDVIPYVMLDEPSLERFFSNLPGNRNVDAVFVCSFDLDDAQRSVLTDFTLPVVGINTPSDHGYDAVARIDDHAAMADAVRLLHSLGHECLAYVAQPVNPSPFTCSDVMRMKGFLDATKACGYDDERIVMIPSLRSIDTRSIQDAYSGIAAQLLSAPIRPTGICVSPDSTAVPLIKELRRIGWQVPQDVSVIGFDDDTTAAAIDLTTIHQNPVQTGREAARMALALMNGEELDEPYVDMPTTMVMRGTTGPAPSMN</sequence>
<dbReference type="RefSeq" id="WP_125981861.1">
    <property type="nucleotide sequence ID" value="NZ_QXGL01000006.1"/>
</dbReference>
<dbReference type="EMBL" id="QXGL01000006">
    <property type="protein sequence ID" value="RSX51720.1"/>
    <property type="molecule type" value="Genomic_DNA"/>
</dbReference>
<dbReference type="Pfam" id="PF13377">
    <property type="entry name" value="Peripla_BP_3"/>
    <property type="match status" value="1"/>
</dbReference>
<comment type="caution">
    <text evidence="5">The sequence shown here is derived from an EMBL/GenBank/DDBJ whole genome shotgun (WGS) entry which is preliminary data.</text>
</comment>
<dbReference type="PROSITE" id="PS50932">
    <property type="entry name" value="HTH_LACI_2"/>
    <property type="match status" value="1"/>
</dbReference>
<dbReference type="InterPro" id="IPR010982">
    <property type="entry name" value="Lambda_DNA-bd_dom_sf"/>
</dbReference>
<feature type="domain" description="HTH lacI-type" evidence="4">
    <location>
        <begin position="4"/>
        <end position="58"/>
    </location>
</feature>
<dbReference type="GO" id="GO:0000976">
    <property type="term" value="F:transcription cis-regulatory region binding"/>
    <property type="evidence" value="ECO:0007669"/>
    <property type="project" value="TreeGrafter"/>
</dbReference>
<dbReference type="InterPro" id="IPR046335">
    <property type="entry name" value="LacI/GalR-like_sensor"/>
</dbReference>
<dbReference type="PANTHER" id="PTHR30146">
    <property type="entry name" value="LACI-RELATED TRANSCRIPTIONAL REPRESSOR"/>
    <property type="match status" value="1"/>
</dbReference>
<dbReference type="Pfam" id="PF00356">
    <property type="entry name" value="LacI"/>
    <property type="match status" value="1"/>
</dbReference>
<keyword evidence="2" id="KW-0238">DNA-binding</keyword>
<dbReference type="CDD" id="cd06267">
    <property type="entry name" value="PBP1_LacI_sugar_binding-like"/>
    <property type="match status" value="1"/>
</dbReference>
<evidence type="ECO:0000259" key="4">
    <source>
        <dbReference type="PROSITE" id="PS50932"/>
    </source>
</evidence>
<dbReference type="PROSITE" id="PS00356">
    <property type="entry name" value="HTH_LACI_1"/>
    <property type="match status" value="1"/>
</dbReference>
<proteinExistence type="predicted"/>
<reference evidence="5 6" key="1">
    <citation type="submission" date="2018-09" db="EMBL/GenBank/DDBJ databases">
        <title>Characterization of the phylogenetic diversity of five novel species belonging to the genus Bifidobacterium.</title>
        <authorList>
            <person name="Lugli G.A."/>
            <person name="Duranti S."/>
            <person name="Milani C."/>
        </authorList>
    </citation>
    <scope>NUCLEOTIDE SEQUENCE [LARGE SCALE GENOMIC DNA]</scope>
    <source>
        <strain evidence="5 6">2034B</strain>
    </source>
</reference>
<dbReference type="SMART" id="SM00354">
    <property type="entry name" value="HTH_LACI"/>
    <property type="match status" value="1"/>
</dbReference>
<name>A0A430FFX5_9BIFI</name>
<evidence type="ECO:0000256" key="3">
    <source>
        <dbReference type="ARBA" id="ARBA00023163"/>
    </source>
</evidence>
<organism evidence="5 6">
    <name type="scientific">Bifidobacterium goeldii</name>
    <dbReference type="NCBI Taxonomy" id="2306975"/>
    <lineage>
        <taxon>Bacteria</taxon>
        <taxon>Bacillati</taxon>
        <taxon>Actinomycetota</taxon>
        <taxon>Actinomycetes</taxon>
        <taxon>Bifidobacteriales</taxon>
        <taxon>Bifidobacteriaceae</taxon>
        <taxon>Bifidobacterium</taxon>
    </lineage>
</organism>
<keyword evidence="3" id="KW-0804">Transcription</keyword>